<name>A0A8J4E6F1_9ACTN</name>
<protein>
    <recommendedName>
        <fullName evidence="2">Histidine kinase/HSP90-like ATPase domain-containing protein</fullName>
    </recommendedName>
</protein>
<dbReference type="CDD" id="cd16936">
    <property type="entry name" value="HATPase_RsbW-like"/>
    <property type="match status" value="1"/>
</dbReference>
<accession>A0A8J4E6F1</accession>
<dbReference type="InterPro" id="IPR003594">
    <property type="entry name" value="HATPase_dom"/>
</dbReference>
<gene>
    <name evidence="3" type="ORF">Vau01_115310</name>
</gene>
<dbReference type="Gene3D" id="3.30.565.10">
    <property type="entry name" value="Histidine kinase-like ATPase, C-terminal domain"/>
    <property type="match status" value="1"/>
</dbReference>
<evidence type="ECO:0000313" key="4">
    <source>
        <dbReference type="Proteomes" id="UP000612585"/>
    </source>
</evidence>
<comment type="caution">
    <text evidence="3">The sequence shown here is derived from an EMBL/GenBank/DDBJ whole genome shotgun (WGS) entry which is preliminary data.</text>
</comment>
<organism evidence="3 4">
    <name type="scientific">Virgisporangium aurantiacum</name>
    <dbReference type="NCBI Taxonomy" id="175570"/>
    <lineage>
        <taxon>Bacteria</taxon>
        <taxon>Bacillati</taxon>
        <taxon>Actinomycetota</taxon>
        <taxon>Actinomycetes</taxon>
        <taxon>Micromonosporales</taxon>
        <taxon>Micromonosporaceae</taxon>
        <taxon>Virgisporangium</taxon>
    </lineage>
</organism>
<dbReference type="PANTHER" id="PTHR35526">
    <property type="entry name" value="ANTI-SIGMA-F FACTOR RSBW-RELATED"/>
    <property type="match status" value="1"/>
</dbReference>
<evidence type="ECO:0000259" key="2">
    <source>
        <dbReference type="Pfam" id="PF13581"/>
    </source>
</evidence>
<dbReference type="SUPFAM" id="SSF55874">
    <property type="entry name" value="ATPase domain of HSP90 chaperone/DNA topoisomerase II/histidine kinase"/>
    <property type="match status" value="1"/>
</dbReference>
<dbReference type="InterPro" id="IPR036890">
    <property type="entry name" value="HATPase_C_sf"/>
</dbReference>
<evidence type="ECO:0000313" key="3">
    <source>
        <dbReference type="EMBL" id="GIJ64015.1"/>
    </source>
</evidence>
<dbReference type="EMBL" id="BOPG01000106">
    <property type="protein sequence ID" value="GIJ64015.1"/>
    <property type="molecule type" value="Genomic_DNA"/>
</dbReference>
<keyword evidence="1" id="KW-0808">Transferase</keyword>
<dbReference type="RefSeq" id="WP_204011776.1">
    <property type="nucleotide sequence ID" value="NZ_BOPG01000106.1"/>
</dbReference>
<sequence>MLYDEQFDRSSLVAVRKSVTACGAAQGLEHMPLTWFTLATHEIALNAVHHGGGRGRLQLWRAGNVLHCLVSDDGPGIPDRYLSLRPHRSSGDAWNSGHGLWLAGRFCSHVQITDRPGGGTNVRLEFPLPACPNSPARPNDLGQG</sequence>
<keyword evidence="1" id="KW-0723">Serine/threonine-protein kinase</keyword>
<proteinExistence type="predicted"/>
<keyword evidence="1" id="KW-0418">Kinase</keyword>
<dbReference type="InterPro" id="IPR050267">
    <property type="entry name" value="Anti-sigma-factor_SerPK"/>
</dbReference>
<keyword evidence="4" id="KW-1185">Reference proteome</keyword>
<dbReference type="GO" id="GO:0004674">
    <property type="term" value="F:protein serine/threonine kinase activity"/>
    <property type="evidence" value="ECO:0007669"/>
    <property type="project" value="UniProtKB-KW"/>
</dbReference>
<dbReference type="Proteomes" id="UP000612585">
    <property type="component" value="Unassembled WGS sequence"/>
</dbReference>
<dbReference type="Pfam" id="PF13581">
    <property type="entry name" value="HATPase_c_2"/>
    <property type="match status" value="1"/>
</dbReference>
<evidence type="ECO:0000256" key="1">
    <source>
        <dbReference type="ARBA" id="ARBA00022527"/>
    </source>
</evidence>
<dbReference type="AlphaFoldDB" id="A0A8J4E6F1"/>
<reference evidence="3" key="1">
    <citation type="submission" date="2021-01" db="EMBL/GenBank/DDBJ databases">
        <title>Whole genome shotgun sequence of Virgisporangium aurantiacum NBRC 16421.</title>
        <authorList>
            <person name="Komaki H."/>
            <person name="Tamura T."/>
        </authorList>
    </citation>
    <scope>NUCLEOTIDE SEQUENCE</scope>
    <source>
        <strain evidence="3">NBRC 16421</strain>
    </source>
</reference>
<dbReference type="PANTHER" id="PTHR35526:SF3">
    <property type="entry name" value="ANTI-SIGMA-F FACTOR RSBW"/>
    <property type="match status" value="1"/>
</dbReference>
<feature type="domain" description="Histidine kinase/HSP90-like ATPase" evidence="2">
    <location>
        <begin position="10"/>
        <end position="124"/>
    </location>
</feature>